<dbReference type="STRING" id="1802730.A2591_03610"/>
<dbReference type="Proteomes" id="UP000178168">
    <property type="component" value="Unassembled WGS sequence"/>
</dbReference>
<comment type="caution">
    <text evidence="2">The sequence shown here is derived from an EMBL/GenBank/DDBJ whole genome shotgun (WGS) entry which is preliminary data.</text>
</comment>
<reference evidence="2 3" key="1">
    <citation type="journal article" date="2016" name="Nat. Commun.">
        <title>Thousands of microbial genomes shed light on interconnected biogeochemical processes in an aquifer system.</title>
        <authorList>
            <person name="Anantharaman K."/>
            <person name="Brown C.T."/>
            <person name="Hug L.A."/>
            <person name="Sharon I."/>
            <person name="Castelle C.J."/>
            <person name="Probst A.J."/>
            <person name="Thomas B.C."/>
            <person name="Singh A."/>
            <person name="Wilkins M.J."/>
            <person name="Karaoz U."/>
            <person name="Brodie E.L."/>
            <person name="Williams K.H."/>
            <person name="Hubbard S.S."/>
            <person name="Banfield J.F."/>
        </authorList>
    </citation>
    <scope>NUCLEOTIDE SEQUENCE [LARGE SCALE GENOMIC DNA]</scope>
</reference>
<evidence type="ECO:0008006" key="4">
    <source>
        <dbReference type="Google" id="ProtNLM"/>
    </source>
</evidence>
<keyword evidence="1" id="KW-1133">Transmembrane helix</keyword>
<sequence>MKTSIVSAFVRGVVRVADVITGFLPARLYTRMANRQISEVKRILPKVLLVVVFYIFAPVGIFAAIAGGLVFIDQALYPKNEIDSAFLAPDIGTWSLEKRGALLMGSSYAQLERELDSLFGWAPNDLCCLQFLDNRLNRQVGVIHAARELSQVLSQKVSKFGLGDEENHDLKEARQKHFAFDETEWGAYDWLNAESYYEEGIALVKKYETSLSKKDGVARVNVTTADLYDILAVIKDNVLGEPYGRLIQRNRDVEWEKLDDEVYYAQGAAIVARDALVVLSADFKDMMSKGGEENMTAAIDSLNAIVAFNPWWVARGDGASMWADHRSKMARYYSEAIRRVEDVMKSVKL</sequence>
<keyword evidence="1" id="KW-0812">Transmembrane</keyword>
<dbReference type="Pfam" id="PF10095">
    <property type="entry name" value="DUF2333"/>
    <property type="match status" value="1"/>
</dbReference>
<organism evidence="2 3">
    <name type="scientific">Candidatus Yonathbacteria bacterium RIFOXYD1_FULL_52_36</name>
    <dbReference type="NCBI Taxonomy" id="1802730"/>
    <lineage>
        <taxon>Bacteria</taxon>
        <taxon>Candidatus Yonathiibacteriota</taxon>
    </lineage>
</organism>
<keyword evidence="1" id="KW-0472">Membrane</keyword>
<dbReference type="AlphaFoldDB" id="A0A1G2SL80"/>
<feature type="transmembrane region" description="Helical" evidence="1">
    <location>
        <begin position="47"/>
        <end position="72"/>
    </location>
</feature>
<name>A0A1G2SL80_9BACT</name>
<evidence type="ECO:0000313" key="3">
    <source>
        <dbReference type="Proteomes" id="UP000178168"/>
    </source>
</evidence>
<protein>
    <recommendedName>
        <fullName evidence="4">DUF2333 domain-containing protein</fullName>
    </recommendedName>
</protein>
<evidence type="ECO:0000256" key="1">
    <source>
        <dbReference type="SAM" id="Phobius"/>
    </source>
</evidence>
<dbReference type="EMBL" id="MHUZ01000017">
    <property type="protein sequence ID" value="OHA85774.1"/>
    <property type="molecule type" value="Genomic_DNA"/>
</dbReference>
<accession>A0A1G2SL80</accession>
<proteinExistence type="predicted"/>
<dbReference type="InterPro" id="IPR016936">
    <property type="entry name" value="UCP029693"/>
</dbReference>
<gene>
    <name evidence="2" type="ORF">A2591_03610</name>
</gene>
<evidence type="ECO:0000313" key="2">
    <source>
        <dbReference type="EMBL" id="OHA85774.1"/>
    </source>
</evidence>
<feature type="transmembrane region" description="Helical" evidence="1">
    <location>
        <begin position="6"/>
        <end position="26"/>
    </location>
</feature>